<dbReference type="Proteomes" id="UP000036313">
    <property type="component" value="Unassembled WGS sequence"/>
</dbReference>
<dbReference type="SUPFAM" id="SSF48498">
    <property type="entry name" value="Tetracyclin repressor-like, C-terminal domain"/>
    <property type="match status" value="1"/>
</dbReference>
<dbReference type="Pfam" id="PF17932">
    <property type="entry name" value="TetR_C_24"/>
    <property type="match status" value="1"/>
</dbReference>
<dbReference type="Gene3D" id="1.10.10.60">
    <property type="entry name" value="Homeodomain-like"/>
    <property type="match status" value="1"/>
</dbReference>
<reference evidence="6 7" key="1">
    <citation type="journal article" date="2015" name="Genome Biol. Evol.">
        <title>Characterization of Three Mycobacterium spp. with Potential Use in Bioremediation by Genome Sequencing and Comparative Genomics.</title>
        <authorList>
            <person name="Das S."/>
            <person name="Pettersson B.M."/>
            <person name="Behra P.R."/>
            <person name="Ramesh M."/>
            <person name="Dasgupta S."/>
            <person name="Bhattacharya A."/>
            <person name="Kirsebom L.A."/>
        </authorList>
    </citation>
    <scope>NUCLEOTIDE SEQUENCE [LARGE SCALE GENOMIC DNA]</scope>
    <source>
        <strain evidence="6 7">DSM 44075</strain>
    </source>
</reference>
<proteinExistence type="predicted"/>
<dbReference type="InterPro" id="IPR001647">
    <property type="entry name" value="HTH_TetR"/>
</dbReference>
<evidence type="ECO:0000259" key="5">
    <source>
        <dbReference type="PROSITE" id="PS50977"/>
    </source>
</evidence>
<dbReference type="PANTHER" id="PTHR30055:SF234">
    <property type="entry name" value="HTH-TYPE TRANSCRIPTIONAL REGULATOR BETI"/>
    <property type="match status" value="1"/>
</dbReference>
<dbReference type="AlphaFoldDB" id="A0A0J6Y4Q3"/>
<dbReference type="PROSITE" id="PS50977">
    <property type="entry name" value="HTH_TETR_2"/>
    <property type="match status" value="1"/>
</dbReference>
<feature type="domain" description="HTH tetR-type" evidence="5">
    <location>
        <begin position="5"/>
        <end position="65"/>
    </location>
</feature>
<evidence type="ECO:0000256" key="4">
    <source>
        <dbReference type="PROSITE-ProRule" id="PRU00335"/>
    </source>
</evidence>
<dbReference type="InterPro" id="IPR036271">
    <property type="entry name" value="Tet_transcr_reg_TetR-rel_C_sf"/>
</dbReference>
<dbReference type="Pfam" id="PF00440">
    <property type="entry name" value="TetR_N"/>
    <property type="match status" value="1"/>
</dbReference>
<gene>
    <name evidence="6" type="primary">fadR_9</name>
    <name evidence="6" type="ORF">MOBUDSM44075_05064</name>
</gene>
<evidence type="ECO:0000256" key="1">
    <source>
        <dbReference type="ARBA" id="ARBA00023015"/>
    </source>
</evidence>
<evidence type="ECO:0000256" key="3">
    <source>
        <dbReference type="ARBA" id="ARBA00023163"/>
    </source>
</evidence>
<evidence type="ECO:0000256" key="2">
    <source>
        <dbReference type="ARBA" id="ARBA00023125"/>
    </source>
</evidence>
<dbReference type="RefSeq" id="WP_048425127.1">
    <property type="nucleotide sequence ID" value="NZ_JYNU01000058.1"/>
</dbReference>
<organism evidence="6 7">
    <name type="scientific">Mycolicibacterium obuense</name>
    <dbReference type="NCBI Taxonomy" id="1807"/>
    <lineage>
        <taxon>Bacteria</taxon>
        <taxon>Bacillati</taxon>
        <taxon>Actinomycetota</taxon>
        <taxon>Actinomycetes</taxon>
        <taxon>Mycobacteriales</taxon>
        <taxon>Mycobacteriaceae</taxon>
        <taxon>Mycolicibacterium</taxon>
    </lineage>
</organism>
<dbReference type="EMBL" id="JYNU01000058">
    <property type="protein sequence ID" value="KMO68066.1"/>
    <property type="molecule type" value="Genomic_DNA"/>
</dbReference>
<protein>
    <submittedName>
        <fullName evidence="6">Fatty acid metabolism regulator protein</fullName>
    </submittedName>
</protein>
<dbReference type="PANTHER" id="PTHR30055">
    <property type="entry name" value="HTH-TYPE TRANSCRIPTIONAL REGULATOR RUTR"/>
    <property type="match status" value="1"/>
</dbReference>
<dbReference type="InterPro" id="IPR050109">
    <property type="entry name" value="HTH-type_TetR-like_transc_reg"/>
</dbReference>
<evidence type="ECO:0000313" key="7">
    <source>
        <dbReference type="Proteomes" id="UP000036313"/>
    </source>
</evidence>
<dbReference type="PRINTS" id="PR00455">
    <property type="entry name" value="HTHTETR"/>
</dbReference>
<dbReference type="SUPFAM" id="SSF46689">
    <property type="entry name" value="Homeodomain-like"/>
    <property type="match status" value="1"/>
</dbReference>
<dbReference type="InterPro" id="IPR009057">
    <property type="entry name" value="Homeodomain-like_sf"/>
</dbReference>
<sequence length="198" mass="21439">MRKIPRQISERIGAAADLFAEKGLNDSKIEDVAAVTGVPKATLYYYFSGKEDILAFLLEDLLHEISEAVTEIVRTDGTAADRLEGVIRAQLRAMAQRPAVCRALIGELGRAGRMPVIANMIYTAYQQPVEALLMAGAADGTLVTQPDPRSTSIALFGAVTISALMYLVTDHDLDETLVAGTLHAVMFDGLRPRPLEQP</sequence>
<comment type="caution">
    <text evidence="6">The sequence shown here is derived from an EMBL/GenBank/DDBJ whole genome shotgun (WGS) entry which is preliminary data.</text>
</comment>
<dbReference type="PATRIC" id="fig|1807.14.peg.5105"/>
<evidence type="ECO:0000313" key="6">
    <source>
        <dbReference type="EMBL" id="KMO68066.1"/>
    </source>
</evidence>
<dbReference type="InterPro" id="IPR041490">
    <property type="entry name" value="KstR2_TetR_C"/>
</dbReference>
<dbReference type="GO" id="GO:0003700">
    <property type="term" value="F:DNA-binding transcription factor activity"/>
    <property type="evidence" value="ECO:0007669"/>
    <property type="project" value="TreeGrafter"/>
</dbReference>
<accession>A0A0J6Y4Q3</accession>
<keyword evidence="1" id="KW-0805">Transcription regulation</keyword>
<dbReference type="GO" id="GO:0000976">
    <property type="term" value="F:transcription cis-regulatory region binding"/>
    <property type="evidence" value="ECO:0007669"/>
    <property type="project" value="TreeGrafter"/>
</dbReference>
<dbReference type="Gene3D" id="1.10.357.10">
    <property type="entry name" value="Tetracycline Repressor, domain 2"/>
    <property type="match status" value="1"/>
</dbReference>
<feature type="DNA-binding region" description="H-T-H motif" evidence="4">
    <location>
        <begin position="28"/>
        <end position="47"/>
    </location>
</feature>
<keyword evidence="2 4" id="KW-0238">DNA-binding</keyword>
<name>A0A0J6Y4Q3_9MYCO</name>
<keyword evidence="3" id="KW-0804">Transcription</keyword>